<evidence type="ECO:0000256" key="8">
    <source>
        <dbReference type="ARBA" id="ARBA00023170"/>
    </source>
</evidence>
<dbReference type="InterPro" id="IPR009132">
    <property type="entry name" value="TAAR_fam"/>
</dbReference>
<keyword evidence="14" id="KW-1185">Reference proteome</keyword>
<keyword evidence="4 12" id="KW-1133">Transmembrane helix</keyword>
<keyword evidence="10 11" id="KW-0807">Transducer</keyword>
<dbReference type="CDD" id="cd15055">
    <property type="entry name" value="7tmA_TAARs"/>
    <property type="match status" value="1"/>
</dbReference>
<dbReference type="PRINTS" id="PR01830">
    <property type="entry name" value="TRACEAMINER"/>
</dbReference>
<reference evidence="15" key="1">
    <citation type="submission" date="2025-08" db="UniProtKB">
        <authorList>
            <consortium name="RefSeq"/>
        </authorList>
    </citation>
    <scope>IDENTIFICATION</scope>
</reference>
<dbReference type="GO" id="GO:0001594">
    <property type="term" value="F:trace-amine receptor activity"/>
    <property type="evidence" value="ECO:0007669"/>
    <property type="project" value="InterPro"/>
</dbReference>
<dbReference type="GO" id="GO:0005886">
    <property type="term" value="C:plasma membrane"/>
    <property type="evidence" value="ECO:0007669"/>
    <property type="project" value="UniProtKB-SubCell"/>
</dbReference>
<dbReference type="InterPro" id="IPR000276">
    <property type="entry name" value="GPCR_Rhodpsn"/>
</dbReference>
<keyword evidence="6 12" id="KW-0472">Membrane</keyword>
<evidence type="ECO:0000256" key="11">
    <source>
        <dbReference type="RuleBase" id="RU000688"/>
    </source>
</evidence>
<dbReference type="InParanoid" id="A0A6J2WKM7"/>
<evidence type="ECO:0000256" key="7">
    <source>
        <dbReference type="ARBA" id="ARBA00023157"/>
    </source>
</evidence>
<dbReference type="GeneID" id="115825302"/>
<evidence type="ECO:0000256" key="5">
    <source>
        <dbReference type="ARBA" id="ARBA00023040"/>
    </source>
</evidence>
<evidence type="ECO:0000313" key="15">
    <source>
        <dbReference type="RefSeq" id="XP_030644994.1"/>
    </source>
</evidence>
<keyword evidence="7" id="KW-1015">Disulfide bond</keyword>
<dbReference type="PROSITE" id="PS00237">
    <property type="entry name" value="G_PROTEIN_RECEP_F1_1"/>
    <property type="match status" value="1"/>
</dbReference>
<dbReference type="PROSITE" id="PS50262">
    <property type="entry name" value="G_PROTEIN_RECEP_F1_2"/>
    <property type="match status" value="1"/>
</dbReference>
<dbReference type="FunCoup" id="A0A6J2WKM7">
    <property type="interactions" value="8"/>
</dbReference>
<dbReference type="PANTHER" id="PTHR24249:SF381">
    <property type="entry name" value="TRACE AMINE ASSOCIATED RECEPTOR 19P-RELATED"/>
    <property type="match status" value="1"/>
</dbReference>
<dbReference type="Gene3D" id="1.20.1070.10">
    <property type="entry name" value="Rhodopsin 7-helix transmembrane proteins"/>
    <property type="match status" value="1"/>
</dbReference>
<comment type="subcellular location">
    <subcellularLocation>
        <location evidence="1">Cell membrane</location>
        <topology evidence="1">Multi-pass membrane protein</topology>
    </subcellularLocation>
</comment>
<evidence type="ECO:0000259" key="13">
    <source>
        <dbReference type="PROSITE" id="PS50262"/>
    </source>
</evidence>
<evidence type="ECO:0000256" key="9">
    <source>
        <dbReference type="ARBA" id="ARBA00023180"/>
    </source>
</evidence>
<accession>A0A6J2WKM7</accession>
<comment type="similarity">
    <text evidence="11">Belongs to the G-protein coupled receptor 1 family.</text>
</comment>
<name>A0A6J2WKM7_CHACN</name>
<feature type="transmembrane region" description="Helical" evidence="12">
    <location>
        <begin position="199"/>
        <end position="221"/>
    </location>
</feature>
<feature type="transmembrane region" description="Helical" evidence="12">
    <location>
        <begin position="107"/>
        <end position="129"/>
    </location>
</feature>
<keyword evidence="8 11" id="KW-0675">Receptor</keyword>
<dbReference type="AlphaFoldDB" id="A0A6J2WKM7"/>
<keyword evidence="3 11" id="KW-0812">Transmembrane</keyword>
<gene>
    <name evidence="15" type="primary">LOC115825302</name>
</gene>
<feature type="transmembrane region" description="Helical" evidence="12">
    <location>
        <begin position="255"/>
        <end position="276"/>
    </location>
</feature>
<proteinExistence type="inferred from homology"/>
<keyword evidence="2" id="KW-1003">Cell membrane</keyword>
<feature type="transmembrane region" description="Helical" evidence="12">
    <location>
        <begin position="34"/>
        <end position="58"/>
    </location>
</feature>
<dbReference type="InterPro" id="IPR017452">
    <property type="entry name" value="GPCR_Rhodpsn_7TM"/>
</dbReference>
<feature type="transmembrane region" description="Helical" evidence="12">
    <location>
        <begin position="70"/>
        <end position="87"/>
    </location>
</feature>
<evidence type="ECO:0000313" key="14">
    <source>
        <dbReference type="Proteomes" id="UP000504632"/>
    </source>
</evidence>
<protein>
    <submittedName>
        <fullName evidence="15">Trace amine-associated receptor 13c-like</fullName>
    </submittedName>
</protein>
<keyword evidence="5 11" id="KW-0297">G-protein coupled receptor</keyword>
<feature type="domain" description="G-protein coupled receptors family 1 profile" evidence="13">
    <location>
        <begin position="50"/>
        <end position="304"/>
    </location>
</feature>
<evidence type="ECO:0000256" key="10">
    <source>
        <dbReference type="ARBA" id="ARBA00023224"/>
    </source>
</evidence>
<evidence type="ECO:0000256" key="4">
    <source>
        <dbReference type="ARBA" id="ARBA00022989"/>
    </source>
</evidence>
<dbReference type="RefSeq" id="XP_030644994.1">
    <property type="nucleotide sequence ID" value="XM_030789134.1"/>
</dbReference>
<evidence type="ECO:0000256" key="2">
    <source>
        <dbReference type="ARBA" id="ARBA00022475"/>
    </source>
</evidence>
<dbReference type="Proteomes" id="UP000504632">
    <property type="component" value="Chromosome 12"/>
</dbReference>
<dbReference type="SUPFAM" id="SSF81321">
    <property type="entry name" value="Family A G protein-coupled receptor-like"/>
    <property type="match status" value="1"/>
</dbReference>
<evidence type="ECO:0000256" key="12">
    <source>
        <dbReference type="SAM" id="Phobius"/>
    </source>
</evidence>
<feature type="transmembrane region" description="Helical" evidence="12">
    <location>
        <begin position="288"/>
        <end position="311"/>
    </location>
</feature>
<keyword evidence="9" id="KW-0325">Glycoprotein</keyword>
<dbReference type="SMART" id="SM01381">
    <property type="entry name" value="7TM_GPCR_Srsx"/>
    <property type="match status" value="1"/>
</dbReference>
<dbReference type="FunFam" id="1.20.1070.10:FF:000279">
    <property type="entry name" value="Trace amine-associated receptor 16f"/>
    <property type="match status" value="1"/>
</dbReference>
<sequence>MEPEELEAYHTVQYCFPSHNSSCTKQVRSTSEYIVLYVFFSSISVSTVFLNLLVILSISHFKQLHTPTNLLVLSLAVADLMVGGIVMPMESIRLIESCWYFGERFCAAYPLIVYIAMSASLGNLVFISVDRYIAVSDPLRYTTRVTIRKTLFCIIICWICSLIYAVVLLFDHFSNPTLHVACYGNCVVITEFTWGIVDLMFTSVGPCTVIIVLYVNVFSIARKQVKVINAMNTSIKENEKVALPKRSERKAAKTLGIVVVVYLLCWIPYYISILTVETITTSSITMTIFTWLIYINSCMNPVIYALFYPWFKTSVKHIMTLKILQSSSPYMDLSQDN</sequence>
<dbReference type="Pfam" id="PF00001">
    <property type="entry name" value="7tm_1"/>
    <property type="match status" value="1"/>
</dbReference>
<dbReference type="InterPro" id="IPR050569">
    <property type="entry name" value="TAAR"/>
</dbReference>
<feature type="transmembrane region" description="Helical" evidence="12">
    <location>
        <begin position="150"/>
        <end position="170"/>
    </location>
</feature>
<dbReference type="PRINTS" id="PR00237">
    <property type="entry name" value="GPCRRHODOPSN"/>
</dbReference>
<evidence type="ECO:0000256" key="1">
    <source>
        <dbReference type="ARBA" id="ARBA00004651"/>
    </source>
</evidence>
<organism evidence="14 15">
    <name type="scientific">Chanos chanos</name>
    <name type="common">Milkfish</name>
    <name type="synonym">Mugil chanos</name>
    <dbReference type="NCBI Taxonomy" id="29144"/>
    <lineage>
        <taxon>Eukaryota</taxon>
        <taxon>Metazoa</taxon>
        <taxon>Chordata</taxon>
        <taxon>Craniata</taxon>
        <taxon>Vertebrata</taxon>
        <taxon>Euteleostomi</taxon>
        <taxon>Actinopterygii</taxon>
        <taxon>Neopterygii</taxon>
        <taxon>Teleostei</taxon>
        <taxon>Ostariophysi</taxon>
        <taxon>Gonorynchiformes</taxon>
        <taxon>Chanidae</taxon>
        <taxon>Chanos</taxon>
    </lineage>
</organism>
<evidence type="ECO:0000256" key="6">
    <source>
        <dbReference type="ARBA" id="ARBA00023136"/>
    </source>
</evidence>
<evidence type="ECO:0000256" key="3">
    <source>
        <dbReference type="ARBA" id="ARBA00022692"/>
    </source>
</evidence>
<dbReference type="PANTHER" id="PTHR24249">
    <property type="entry name" value="HISTAMINE RECEPTOR-RELATED G-PROTEIN COUPLED RECEPTOR"/>
    <property type="match status" value="1"/>
</dbReference>
<dbReference type="OrthoDB" id="10042731at2759"/>